<keyword evidence="4 6" id="KW-0378">Hydrolase</keyword>
<comment type="subcellular location">
    <subcellularLocation>
        <location evidence="6">Cytoplasm</location>
    </subcellularLocation>
</comment>
<organism evidence="9 10">
    <name type="scientific">Haloquadratum walsbyi (strain DSM 16854 / JCM 12705 / C23)</name>
    <dbReference type="NCBI Taxonomy" id="768065"/>
    <lineage>
        <taxon>Archaea</taxon>
        <taxon>Methanobacteriati</taxon>
        <taxon>Methanobacteriota</taxon>
        <taxon>Stenosarchaea group</taxon>
        <taxon>Halobacteria</taxon>
        <taxon>Halobacteriales</taxon>
        <taxon>Haloferacaceae</taxon>
        <taxon>Haloquadratum</taxon>
    </lineage>
</organism>
<dbReference type="RefSeq" id="WP_014555277.1">
    <property type="nucleotide sequence ID" value="NC_017459.1"/>
</dbReference>
<dbReference type="GO" id="GO:0000014">
    <property type="term" value="F:single-stranded DNA endodeoxyribonuclease activity"/>
    <property type="evidence" value="ECO:0007669"/>
    <property type="project" value="UniProtKB-UniRule"/>
</dbReference>
<evidence type="ECO:0000256" key="3">
    <source>
        <dbReference type="ARBA" id="ARBA00022759"/>
    </source>
</evidence>
<feature type="domain" description="Endonuclease NucS N-terminal PH-like" evidence="8">
    <location>
        <begin position="26"/>
        <end position="122"/>
    </location>
</feature>
<evidence type="ECO:0000256" key="1">
    <source>
        <dbReference type="ARBA" id="ARBA00022490"/>
    </source>
</evidence>
<dbReference type="InterPro" id="IPR011856">
    <property type="entry name" value="tRNA_endonuc-like_dom_sf"/>
</dbReference>
<accession>G0LJY3</accession>
<dbReference type="GO" id="GO:0005737">
    <property type="term" value="C:cytoplasm"/>
    <property type="evidence" value="ECO:0007669"/>
    <property type="project" value="UniProtKB-SubCell"/>
</dbReference>
<dbReference type="AlphaFoldDB" id="G0LJY3"/>
<evidence type="ECO:0000259" key="7">
    <source>
        <dbReference type="Pfam" id="PF01939"/>
    </source>
</evidence>
<dbReference type="PANTHER" id="PTHR38814">
    <property type="entry name" value="ENDONUCLEASE NUCS"/>
    <property type="match status" value="1"/>
</dbReference>
<dbReference type="PANTHER" id="PTHR38814:SF1">
    <property type="entry name" value="ENDONUCLEASE NUCS"/>
    <property type="match status" value="1"/>
</dbReference>
<dbReference type="NCBIfam" id="NF003270">
    <property type="entry name" value="PRK04247.1"/>
    <property type="match status" value="1"/>
</dbReference>
<proteinExistence type="inferred from homology"/>
<evidence type="ECO:0000256" key="2">
    <source>
        <dbReference type="ARBA" id="ARBA00022722"/>
    </source>
</evidence>
<name>G0LJY3_HALWC</name>
<comment type="function">
    <text evidence="6">Cleaves both 3' and 5' ssDNA extremities of branched DNA structures.</text>
</comment>
<feature type="domain" description="Endonuclease NucS C-terminal" evidence="7">
    <location>
        <begin position="129"/>
        <end position="235"/>
    </location>
</feature>
<dbReference type="InterPro" id="IPR002793">
    <property type="entry name" value="Endonuclease_NucS"/>
</dbReference>
<evidence type="ECO:0000256" key="5">
    <source>
        <dbReference type="ARBA" id="ARBA00023125"/>
    </source>
</evidence>
<keyword evidence="5 6" id="KW-0238">DNA-binding</keyword>
<dbReference type="Pfam" id="PF21003">
    <property type="entry name" value="NucS_N"/>
    <property type="match status" value="1"/>
</dbReference>
<dbReference type="Gene3D" id="2.70.180.20">
    <property type="match status" value="1"/>
</dbReference>
<comment type="similarity">
    <text evidence="6">Belongs to the NucS endonuclease family.</text>
</comment>
<evidence type="ECO:0000313" key="10">
    <source>
        <dbReference type="Proteomes" id="UP000007954"/>
    </source>
</evidence>
<dbReference type="GeneID" id="12446120"/>
<protein>
    <recommendedName>
        <fullName evidence="6">Endonuclease NucS</fullName>
        <ecNumber evidence="6">3.1.-.-</ecNumber>
    </recommendedName>
</protein>
<dbReference type="Gene3D" id="3.40.1350.10">
    <property type="match status" value="1"/>
</dbReference>
<dbReference type="OrthoDB" id="15177at2157"/>
<dbReference type="GO" id="GO:0003677">
    <property type="term" value="F:DNA binding"/>
    <property type="evidence" value="ECO:0007669"/>
    <property type="project" value="UniProtKB-KW"/>
</dbReference>
<reference evidence="9 10" key="1">
    <citation type="journal article" date="2011" name="PLoS ONE">
        <title>Haloquadratum walsbyi: limited diversity in a global pond.</title>
        <authorList>
            <person name="Dyall-Smith M."/>
            <person name="Pfeiffer F."/>
            <person name="Klee K."/>
            <person name="Palm P."/>
            <person name="Gross K."/>
            <person name="Schuster S.C."/>
            <person name="Rampp M."/>
            <person name="Oesterhelt D."/>
        </authorList>
    </citation>
    <scope>NUCLEOTIDE SEQUENCE [LARGE SCALE GENOMIC DNA]</scope>
    <source>
        <strain evidence="10">DSM 16854 / JCM 12705 / C23</strain>
    </source>
</reference>
<evidence type="ECO:0000259" key="8">
    <source>
        <dbReference type="Pfam" id="PF21003"/>
    </source>
</evidence>
<dbReference type="InterPro" id="IPR049173">
    <property type="entry name" value="NucS_N_sf"/>
</dbReference>
<dbReference type="EC" id="3.1.-.-" evidence="6"/>
<dbReference type="Proteomes" id="UP000007954">
    <property type="component" value="Chromosome"/>
</dbReference>
<evidence type="ECO:0000256" key="6">
    <source>
        <dbReference type="HAMAP-Rule" id="MF_00722"/>
    </source>
</evidence>
<evidence type="ECO:0000256" key="4">
    <source>
        <dbReference type="ARBA" id="ARBA00022801"/>
    </source>
</evidence>
<dbReference type="HOGENOM" id="CLU_069350_1_0_2"/>
<dbReference type="EMBL" id="FR746099">
    <property type="protein sequence ID" value="CCC39409.1"/>
    <property type="molecule type" value="Genomic_DNA"/>
</dbReference>
<gene>
    <name evidence="6 9" type="primary">nucS</name>
    <name evidence="9" type="ordered locus">Hqrw_1461</name>
</gene>
<keyword evidence="3 6" id="KW-0255">Endonuclease</keyword>
<dbReference type="CDD" id="cd22341">
    <property type="entry name" value="NucS-like"/>
    <property type="match status" value="1"/>
</dbReference>
<keyword evidence="1 6" id="KW-0963">Cytoplasm</keyword>
<dbReference type="HAMAP" id="MF_00722">
    <property type="entry name" value="NucS"/>
    <property type="match status" value="1"/>
</dbReference>
<dbReference type="KEGG" id="hwc:Hqrw_1461"/>
<dbReference type="InterPro" id="IPR048302">
    <property type="entry name" value="NucS_N"/>
</dbReference>
<dbReference type="Pfam" id="PF01939">
    <property type="entry name" value="NucS_C"/>
    <property type="match status" value="1"/>
</dbReference>
<dbReference type="InterPro" id="IPR048301">
    <property type="entry name" value="NucS_C"/>
</dbReference>
<sequence>MTTTRLYRPTHRDAFELLGSAFEDERLLTMFGLCEVQYEGRASSTLGPGQRLVIYKPDGTSLVHTGENHEPVNWQPPGSTHNASVRDGQLRIRSTRSNPTEQLDVMFERVETISAYAVTDRSDLKLTGSEEDLRQWILDQPEVIEQGFDPIATERQTTAGPIDIFGTDNAGHPVVIELKRRRVGPSAASQLQRYVEAITAELSDTSTRGILVAPSITDRTASLLDKWNFEYRSVDIE</sequence>
<keyword evidence="2 6" id="KW-0540">Nuclease</keyword>
<evidence type="ECO:0000313" key="9">
    <source>
        <dbReference type="EMBL" id="CCC39409.1"/>
    </source>
</evidence>